<organism evidence="1 2">
    <name type="scientific">Pseudomonas quercus</name>
    <dbReference type="NCBI Taxonomy" id="2722792"/>
    <lineage>
        <taxon>Bacteria</taxon>
        <taxon>Pseudomonadati</taxon>
        <taxon>Pseudomonadota</taxon>
        <taxon>Gammaproteobacteria</taxon>
        <taxon>Pseudomonadales</taxon>
        <taxon>Pseudomonadaceae</taxon>
        <taxon>Pseudomonas</taxon>
    </lineage>
</organism>
<evidence type="ECO:0000313" key="2">
    <source>
        <dbReference type="Proteomes" id="UP000746535"/>
    </source>
</evidence>
<evidence type="ECO:0008006" key="3">
    <source>
        <dbReference type="Google" id="ProtNLM"/>
    </source>
</evidence>
<proteinExistence type="predicted"/>
<dbReference type="Proteomes" id="UP000746535">
    <property type="component" value="Unassembled WGS sequence"/>
</dbReference>
<gene>
    <name evidence="1" type="ORF">HBH25_14925</name>
</gene>
<protein>
    <recommendedName>
        <fullName evidence="3">Lipoprotein</fullName>
    </recommendedName>
</protein>
<name>A0ABX0YIZ3_9PSED</name>
<comment type="caution">
    <text evidence="1">The sequence shown here is derived from an EMBL/GenBank/DDBJ whole genome shotgun (WGS) entry which is preliminary data.</text>
</comment>
<reference evidence="1 2" key="1">
    <citation type="submission" date="2020-03" db="EMBL/GenBank/DDBJ databases">
        <authorList>
            <person name="Wang L."/>
            <person name="He N."/>
            <person name="Li Y."/>
            <person name="Fang Y."/>
            <person name="Zhang F."/>
        </authorList>
    </citation>
    <scope>NUCLEOTIDE SEQUENCE [LARGE SCALE GENOMIC DNA]</scope>
    <source>
        <strain evidence="2">hsmgli-8</strain>
    </source>
</reference>
<dbReference type="RefSeq" id="WP_168084715.1">
    <property type="nucleotide sequence ID" value="NZ_JAAVJI010000009.1"/>
</dbReference>
<keyword evidence="2" id="KW-1185">Reference proteome</keyword>
<dbReference type="PROSITE" id="PS51257">
    <property type="entry name" value="PROKAR_LIPOPROTEIN"/>
    <property type="match status" value="1"/>
</dbReference>
<dbReference type="EMBL" id="JAAVJI010000009">
    <property type="protein sequence ID" value="NJP02141.1"/>
    <property type="molecule type" value="Genomic_DNA"/>
</dbReference>
<evidence type="ECO:0000313" key="1">
    <source>
        <dbReference type="EMBL" id="NJP02141.1"/>
    </source>
</evidence>
<accession>A0ABX0YIZ3</accession>
<sequence length="92" mass="10097">MRRVLVAIALVALCGCASDSQSEVRQGKKGLHINCSGLMSSWNKCYKRAEKACNGDYRVLARSSQEGEEATDYPFGLNPAGYTSRSMIVMCR</sequence>